<dbReference type="PROSITE" id="PS50994">
    <property type="entry name" value="INTEGRASE"/>
    <property type="match status" value="1"/>
</dbReference>
<feature type="domain" description="Integrase catalytic" evidence="1">
    <location>
        <begin position="106"/>
        <end position="269"/>
    </location>
</feature>
<comment type="caution">
    <text evidence="2">The sequence shown here is derived from an EMBL/GenBank/DDBJ whole genome shotgun (WGS) entry which is preliminary data.</text>
</comment>
<dbReference type="InterPro" id="IPR001584">
    <property type="entry name" value="Integrase_cat-core"/>
</dbReference>
<accession>A0A8S2DTF6</accession>
<evidence type="ECO:0000259" key="1">
    <source>
        <dbReference type="PROSITE" id="PS50994"/>
    </source>
</evidence>
<evidence type="ECO:0000313" key="2">
    <source>
        <dbReference type="EMBL" id="CAF1052576.1"/>
    </source>
</evidence>
<dbReference type="InterPro" id="IPR012337">
    <property type="entry name" value="RNaseH-like_sf"/>
</dbReference>
<name>A0A8S2DTF6_9BILA</name>
<dbReference type="EMBL" id="CAJOBA010008059">
    <property type="protein sequence ID" value="CAF3819210.1"/>
    <property type="molecule type" value="Genomic_DNA"/>
</dbReference>
<protein>
    <recommendedName>
        <fullName evidence="1">Integrase catalytic domain-containing protein</fullName>
    </recommendedName>
</protein>
<dbReference type="Proteomes" id="UP000677228">
    <property type="component" value="Unassembled WGS sequence"/>
</dbReference>
<dbReference type="GO" id="GO:0003676">
    <property type="term" value="F:nucleic acid binding"/>
    <property type="evidence" value="ECO:0007669"/>
    <property type="project" value="InterPro"/>
</dbReference>
<evidence type="ECO:0000313" key="3">
    <source>
        <dbReference type="EMBL" id="CAF3819210.1"/>
    </source>
</evidence>
<gene>
    <name evidence="2" type="ORF">OVA965_LOCUS17015</name>
    <name evidence="3" type="ORF">TMI583_LOCUS17025</name>
</gene>
<proteinExistence type="predicted"/>
<evidence type="ECO:0000313" key="4">
    <source>
        <dbReference type="Proteomes" id="UP000677228"/>
    </source>
</evidence>
<dbReference type="AlphaFoldDB" id="A0A8S2DTF6"/>
<dbReference type="GO" id="GO:0015074">
    <property type="term" value="P:DNA integration"/>
    <property type="evidence" value="ECO:0007669"/>
    <property type="project" value="InterPro"/>
</dbReference>
<sequence>MRYEEYLLGVPREDSGTQLDSVAPGNNGSIVASVALADRCIASSANATEVNDLAVASDAVVSGSVLAASVVLHAEKGKSVEGVNGSFVFWSRKNFILREISGIEIESHETISYGGRDKTLAEILAHYSWIPKIVLEIYMKYCLPCQHRKSVKTPVLVVLQKKLRELFFTFGPPKLLHSDNGAEFVADVITALKLLFPDMCFIRGRRRYPQSQGLVERGNGVFCDSLGKWMSSTNSEHWSDGLLPVVYGINTRVACGIKCTPYEVIFGQKPHSDSDFWRIIKDQNIEDEDMLPVPIETQQESGESTSDYALIDEALAAANSILVFLFRHESVRQQATNNILTAVQKKRKLYDEHLTQKAKQYKVGDCVGIQISDVDRTNIDVKLLPCLILSKDKKDADFIFRTACKFGKLAIAYMVESLIDLRSACPTDLKLNEVSSLGEITVIEAAKLLVRGAVSGVICDCKTKCGTKHCPCKKVGVACSTKCHVKQRGCLNST</sequence>
<dbReference type="Proteomes" id="UP000682733">
    <property type="component" value="Unassembled WGS sequence"/>
</dbReference>
<organism evidence="2 4">
    <name type="scientific">Didymodactylos carnosus</name>
    <dbReference type="NCBI Taxonomy" id="1234261"/>
    <lineage>
        <taxon>Eukaryota</taxon>
        <taxon>Metazoa</taxon>
        <taxon>Spiralia</taxon>
        <taxon>Gnathifera</taxon>
        <taxon>Rotifera</taxon>
        <taxon>Eurotatoria</taxon>
        <taxon>Bdelloidea</taxon>
        <taxon>Philodinida</taxon>
        <taxon>Philodinidae</taxon>
        <taxon>Didymodactylos</taxon>
    </lineage>
</organism>
<dbReference type="EMBL" id="CAJNOK010008046">
    <property type="protein sequence ID" value="CAF1052576.1"/>
    <property type="molecule type" value="Genomic_DNA"/>
</dbReference>
<dbReference type="Gene3D" id="3.30.420.10">
    <property type="entry name" value="Ribonuclease H-like superfamily/Ribonuclease H"/>
    <property type="match status" value="1"/>
</dbReference>
<dbReference type="InterPro" id="IPR036397">
    <property type="entry name" value="RNaseH_sf"/>
</dbReference>
<dbReference type="SUPFAM" id="SSF53098">
    <property type="entry name" value="Ribonuclease H-like"/>
    <property type="match status" value="1"/>
</dbReference>
<reference evidence="2" key="1">
    <citation type="submission" date="2021-02" db="EMBL/GenBank/DDBJ databases">
        <authorList>
            <person name="Nowell W R."/>
        </authorList>
    </citation>
    <scope>NUCLEOTIDE SEQUENCE</scope>
</reference>